<keyword evidence="1" id="KW-0472">Membrane</keyword>
<reference evidence="2 3" key="1">
    <citation type="submission" date="2019-04" db="EMBL/GenBank/DDBJ databases">
        <authorList>
            <person name="Feng G."/>
            <person name="Zhang J."/>
            <person name="Zhu H."/>
        </authorList>
    </citation>
    <scope>NUCLEOTIDE SEQUENCE [LARGE SCALE GENOMIC DNA]</scope>
    <source>
        <strain evidence="2 3">JCM 17223</strain>
    </source>
</reference>
<evidence type="ECO:0000313" key="3">
    <source>
        <dbReference type="Proteomes" id="UP000297739"/>
    </source>
</evidence>
<sequence>MLGFLRWLLAAIFHCLKVIRPSDTDVKTIESSFLALNFLFFFLLVPIFDVFKYVFGFQPSPIAVVGTWILICAADYPFLIAKGKWRKALQENPIKPLTQFKAVIYISITVIVGFFTMFIPLGRILSSLF</sequence>
<accession>A0A4Z0PE36</accession>
<feature type="transmembrane region" description="Helical" evidence="1">
    <location>
        <begin position="34"/>
        <end position="55"/>
    </location>
</feature>
<feature type="transmembrane region" description="Helical" evidence="1">
    <location>
        <begin position="61"/>
        <end position="81"/>
    </location>
</feature>
<gene>
    <name evidence="2" type="ORF">E5J99_20615</name>
</gene>
<name>A0A4Z0PE36_9BACT</name>
<proteinExistence type="predicted"/>
<dbReference type="RefSeq" id="WP_135499694.1">
    <property type="nucleotide sequence ID" value="NZ_SRLD01000081.1"/>
</dbReference>
<keyword evidence="3" id="KW-1185">Reference proteome</keyword>
<feature type="transmembrane region" description="Helical" evidence="1">
    <location>
        <begin position="102"/>
        <end position="125"/>
    </location>
</feature>
<keyword evidence="1" id="KW-0812">Transmembrane</keyword>
<protein>
    <submittedName>
        <fullName evidence="2">Uncharacterized protein</fullName>
    </submittedName>
</protein>
<dbReference type="EMBL" id="SRLD01000081">
    <property type="protein sequence ID" value="TGE11911.1"/>
    <property type="molecule type" value="Genomic_DNA"/>
</dbReference>
<organism evidence="2 3">
    <name type="scientific">Hymenobacter elongatus</name>
    <dbReference type="NCBI Taxonomy" id="877208"/>
    <lineage>
        <taxon>Bacteria</taxon>
        <taxon>Pseudomonadati</taxon>
        <taxon>Bacteroidota</taxon>
        <taxon>Cytophagia</taxon>
        <taxon>Cytophagales</taxon>
        <taxon>Hymenobacteraceae</taxon>
        <taxon>Hymenobacter</taxon>
    </lineage>
</organism>
<dbReference type="Proteomes" id="UP000297739">
    <property type="component" value="Unassembled WGS sequence"/>
</dbReference>
<comment type="caution">
    <text evidence="2">The sequence shown here is derived from an EMBL/GenBank/DDBJ whole genome shotgun (WGS) entry which is preliminary data.</text>
</comment>
<dbReference type="AlphaFoldDB" id="A0A4Z0PE36"/>
<evidence type="ECO:0000256" key="1">
    <source>
        <dbReference type="SAM" id="Phobius"/>
    </source>
</evidence>
<evidence type="ECO:0000313" key="2">
    <source>
        <dbReference type="EMBL" id="TGE11911.1"/>
    </source>
</evidence>
<keyword evidence="1" id="KW-1133">Transmembrane helix</keyword>